<keyword evidence="2" id="KW-1185">Reference proteome</keyword>
<dbReference type="InterPro" id="IPR008983">
    <property type="entry name" value="Tumour_necrosis_fac-like_dom"/>
</dbReference>
<organism evidence="1 2">
    <name type="scientific">Saccharopolyspora flava</name>
    <dbReference type="NCBI Taxonomy" id="95161"/>
    <lineage>
        <taxon>Bacteria</taxon>
        <taxon>Bacillati</taxon>
        <taxon>Actinomycetota</taxon>
        <taxon>Actinomycetes</taxon>
        <taxon>Pseudonocardiales</taxon>
        <taxon>Pseudonocardiaceae</taxon>
        <taxon>Saccharopolyspora</taxon>
    </lineage>
</organism>
<sequence>MSTLQAPYGSGVTLNSNGSVTLAPGVYTVDYTLQGDPSGTGTVQSELVSAYLNWNGAELQGSRVKSTTATTAGLEGQVSNTVTINATAGGTVSLMNGAVAMTHNSTLAGIVASMNIHQVLAY</sequence>
<proteinExistence type="predicted"/>
<accession>A0A1I6QSI3</accession>
<protein>
    <submittedName>
        <fullName evidence="1">Uncharacterized protein</fullName>
    </submittedName>
</protein>
<evidence type="ECO:0000313" key="2">
    <source>
        <dbReference type="Proteomes" id="UP000198852"/>
    </source>
</evidence>
<evidence type="ECO:0000313" key="1">
    <source>
        <dbReference type="EMBL" id="SFS55282.1"/>
    </source>
</evidence>
<name>A0A1I6QSI3_9PSEU</name>
<gene>
    <name evidence="1" type="ORF">SAMN05660874_01784</name>
</gene>
<dbReference type="EMBL" id="FOZX01000002">
    <property type="protein sequence ID" value="SFS55282.1"/>
    <property type="molecule type" value="Genomic_DNA"/>
</dbReference>
<dbReference type="Proteomes" id="UP000198852">
    <property type="component" value="Unassembled WGS sequence"/>
</dbReference>
<dbReference type="Gene3D" id="2.60.120.40">
    <property type="match status" value="1"/>
</dbReference>
<reference evidence="2" key="1">
    <citation type="submission" date="2016-10" db="EMBL/GenBank/DDBJ databases">
        <authorList>
            <person name="Varghese N."/>
            <person name="Submissions S."/>
        </authorList>
    </citation>
    <scope>NUCLEOTIDE SEQUENCE [LARGE SCALE GENOMIC DNA]</scope>
    <source>
        <strain evidence="2">DSM 44771</strain>
    </source>
</reference>
<dbReference type="AlphaFoldDB" id="A0A1I6QSI3"/>